<reference evidence="2" key="1">
    <citation type="journal article" date="2022" name="bioRxiv">
        <title>Sequencing and chromosome-scale assembly of the giantPleurodeles waltlgenome.</title>
        <authorList>
            <person name="Brown T."/>
            <person name="Elewa A."/>
            <person name="Iarovenko S."/>
            <person name="Subramanian E."/>
            <person name="Araus A.J."/>
            <person name="Petzold A."/>
            <person name="Susuki M."/>
            <person name="Suzuki K.-i.T."/>
            <person name="Hayashi T."/>
            <person name="Toyoda A."/>
            <person name="Oliveira C."/>
            <person name="Osipova E."/>
            <person name="Leigh N.D."/>
            <person name="Simon A."/>
            <person name="Yun M.H."/>
        </authorList>
    </citation>
    <scope>NUCLEOTIDE SEQUENCE</scope>
    <source>
        <strain evidence="2">20211129_DDA</strain>
        <tissue evidence="2">Liver</tissue>
    </source>
</reference>
<evidence type="ECO:0000256" key="1">
    <source>
        <dbReference type="SAM" id="MobiDB-lite"/>
    </source>
</evidence>
<comment type="caution">
    <text evidence="2">The sequence shown here is derived from an EMBL/GenBank/DDBJ whole genome shotgun (WGS) entry which is preliminary data.</text>
</comment>
<protein>
    <recommendedName>
        <fullName evidence="4">Transposase</fullName>
    </recommendedName>
</protein>
<dbReference type="EMBL" id="JANPWB010000010">
    <property type="protein sequence ID" value="KAJ1144228.1"/>
    <property type="molecule type" value="Genomic_DNA"/>
</dbReference>
<accession>A0AAV7R0G4</accession>
<feature type="compositionally biased region" description="Basic and acidic residues" evidence="1">
    <location>
        <begin position="21"/>
        <end position="34"/>
    </location>
</feature>
<proteinExistence type="predicted"/>
<gene>
    <name evidence="2" type="ORF">NDU88_010529</name>
</gene>
<evidence type="ECO:0008006" key="4">
    <source>
        <dbReference type="Google" id="ProtNLM"/>
    </source>
</evidence>
<dbReference type="Proteomes" id="UP001066276">
    <property type="component" value="Chromosome 6"/>
</dbReference>
<name>A0AAV7R0G4_PLEWA</name>
<feature type="region of interest" description="Disordered" evidence="1">
    <location>
        <begin position="21"/>
        <end position="45"/>
    </location>
</feature>
<evidence type="ECO:0000313" key="2">
    <source>
        <dbReference type="EMBL" id="KAJ1144228.1"/>
    </source>
</evidence>
<organism evidence="2 3">
    <name type="scientific">Pleurodeles waltl</name>
    <name type="common">Iberian ribbed newt</name>
    <dbReference type="NCBI Taxonomy" id="8319"/>
    <lineage>
        <taxon>Eukaryota</taxon>
        <taxon>Metazoa</taxon>
        <taxon>Chordata</taxon>
        <taxon>Craniata</taxon>
        <taxon>Vertebrata</taxon>
        <taxon>Euteleostomi</taxon>
        <taxon>Amphibia</taxon>
        <taxon>Batrachia</taxon>
        <taxon>Caudata</taxon>
        <taxon>Salamandroidea</taxon>
        <taxon>Salamandridae</taxon>
        <taxon>Pleurodelinae</taxon>
        <taxon>Pleurodeles</taxon>
    </lineage>
</organism>
<sequence>MAKCVVRWRCRYRASTHNEEVTLGNKERGTEHTPRGLAGDIEGRSHPGLAENTLQPEEVLEVDETRWLLMGS</sequence>
<keyword evidence="3" id="KW-1185">Reference proteome</keyword>
<evidence type="ECO:0000313" key="3">
    <source>
        <dbReference type="Proteomes" id="UP001066276"/>
    </source>
</evidence>
<dbReference type="AlphaFoldDB" id="A0AAV7R0G4"/>